<dbReference type="EMBL" id="JARQWQ010000022">
    <property type="protein sequence ID" value="KAK2564470.1"/>
    <property type="molecule type" value="Genomic_DNA"/>
</dbReference>
<dbReference type="AlphaFoldDB" id="A0AAD9V8A6"/>
<evidence type="ECO:0000313" key="2">
    <source>
        <dbReference type="Proteomes" id="UP001249851"/>
    </source>
</evidence>
<organism evidence="1 2">
    <name type="scientific">Acropora cervicornis</name>
    <name type="common">Staghorn coral</name>
    <dbReference type="NCBI Taxonomy" id="6130"/>
    <lineage>
        <taxon>Eukaryota</taxon>
        <taxon>Metazoa</taxon>
        <taxon>Cnidaria</taxon>
        <taxon>Anthozoa</taxon>
        <taxon>Hexacorallia</taxon>
        <taxon>Scleractinia</taxon>
        <taxon>Astrocoeniina</taxon>
        <taxon>Acroporidae</taxon>
        <taxon>Acropora</taxon>
    </lineage>
</organism>
<reference evidence="1" key="1">
    <citation type="journal article" date="2023" name="G3 (Bethesda)">
        <title>Whole genome assembly and annotation of the endangered Caribbean coral Acropora cervicornis.</title>
        <authorList>
            <person name="Selwyn J.D."/>
            <person name="Vollmer S.V."/>
        </authorList>
    </citation>
    <scope>NUCLEOTIDE SEQUENCE</scope>
    <source>
        <strain evidence="1">K2</strain>
    </source>
</reference>
<keyword evidence="2" id="KW-1185">Reference proteome</keyword>
<dbReference type="PANTHER" id="PTHR47331:SF6">
    <property type="entry name" value="DOUBLECORTIN DOMAIN-CONTAINING PROTEIN"/>
    <property type="match status" value="1"/>
</dbReference>
<dbReference type="Proteomes" id="UP001249851">
    <property type="component" value="Unassembled WGS sequence"/>
</dbReference>
<gene>
    <name evidence="1" type="ORF">P5673_011912</name>
</gene>
<protein>
    <submittedName>
        <fullName evidence="1">Uncharacterized protein</fullName>
    </submittedName>
</protein>
<evidence type="ECO:0000313" key="1">
    <source>
        <dbReference type="EMBL" id="KAK2564470.1"/>
    </source>
</evidence>
<comment type="caution">
    <text evidence="1">The sequence shown here is derived from an EMBL/GenBank/DDBJ whole genome shotgun (WGS) entry which is preliminary data.</text>
</comment>
<proteinExistence type="predicted"/>
<reference evidence="1" key="2">
    <citation type="journal article" date="2023" name="Science">
        <title>Genomic signatures of disease resistance in endangered staghorn corals.</title>
        <authorList>
            <person name="Vollmer S.V."/>
            <person name="Selwyn J.D."/>
            <person name="Despard B.A."/>
            <person name="Roesel C.L."/>
        </authorList>
    </citation>
    <scope>NUCLEOTIDE SEQUENCE</scope>
    <source>
        <strain evidence="1">K2</strain>
    </source>
</reference>
<dbReference type="PANTHER" id="PTHR47331">
    <property type="entry name" value="PHD-TYPE DOMAIN-CONTAINING PROTEIN"/>
    <property type="match status" value="1"/>
</dbReference>
<accession>A0AAD9V8A6</accession>
<name>A0AAD9V8A6_ACRCE</name>
<sequence>MSTLSLHDHLLQGPDQLNTLLAILCRFKEESVTFMTDFKSMFHQFMVSEEHRDLLKFSWWKARNPKNEVVE</sequence>